<accession>A0A133PSJ4</accession>
<name>A0A133PSJ4_9FIRM</name>
<dbReference type="Proteomes" id="UP000070174">
    <property type="component" value="Unassembled WGS sequence"/>
</dbReference>
<comment type="caution">
    <text evidence="5">The sequence shown here is derived from an EMBL/GenBank/DDBJ whole genome shotgun (WGS) entry which is preliminary data.</text>
</comment>
<dbReference type="Pfam" id="PF02626">
    <property type="entry name" value="CT_A_B"/>
    <property type="match status" value="1"/>
</dbReference>
<dbReference type="InterPro" id="IPR029000">
    <property type="entry name" value="Cyclophilin-like_dom_sf"/>
</dbReference>
<dbReference type="PANTHER" id="PTHR43309:SF5">
    <property type="entry name" value="5-OXOPROLINASE SUBUNIT C"/>
    <property type="match status" value="1"/>
</dbReference>
<dbReference type="GO" id="GO:0016787">
    <property type="term" value="F:hydrolase activity"/>
    <property type="evidence" value="ECO:0007669"/>
    <property type="project" value="UniProtKB-KW"/>
</dbReference>
<dbReference type="PANTHER" id="PTHR43309">
    <property type="entry name" value="5-OXOPROLINASE SUBUNIT C"/>
    <property type="match status" value="1"/>
</dbReference>
<evidence type="ECO:0000313" key="6">
    <source>
        <dbReference type="Proteomes" id="UP000070174"/>
    </source>
</evidence>
<organism evidence="5">
    <name type="scientific">Peptoniphilus harei</name>
    <dbReference type="NCBI Taxonomy" id="54005"/>
    <lineage>
        <taxon>Bacteria</taxon>
        <taxon>Bacillati</taxon>
        <taxon>Bacillota</taxon>
        <taxon>Tissierellia</taxon>
        <taxon>Tissierellales</taxon>
        <taxon>Peptoniphilaceae</taxon>
        <taxon>Peptoniphilus</taxon>
    </lineage>
</organism>
<evidence type="ECO:0000256" key="3">
    <source>
        <dbReference type="ARBA" id="ARBA00022840"/>
    </source>
</evidence>
<dbReference type="PATRIC" id="fig|54005.3.peg.44"/>
<sequence>MSSIDVINGGILTTIQDSGRYGYQELGIPTSGVMDDYNYRLANILVGNKLDEAVLEMTYFGPTLKFNEDLTLAITGSDMNPKINGQPAPMFETIKVKAGDTLQFGKVNEGVRGYLAFGGSIDVPVVNGSKSTHIKTKMGGIDGRALKPKDTLNIVGSKDKTMRRIPEKYLPKFNHCNLLRVVLGPQDDYFTEKGIHDLFRSGGYQVTKDFDRMGIRLKGTSIEHKETADIISDGTTFGSIQVPANGQPIILVADRQTTGGYTKIGNVITPDLHKLAQISFLDKILFQKVTIEEAQKATLDYRNKFETIKKESVI</sequence>
<dbReference type="EMBL" id="LRQE01000002">
    <property type="protein sequence ID" value="KXA31794.1"/>
    <property type="molecule type" value="Genomic_DNA"/>
</dbReference>
<evidence type="ECO:0000256" key="1">
    <source>
        <dbReference type="ARBA" id="ARBA00022741"/>
    </source>
</evidence>
<dbReference type="GO" id="GO:0005524">
    <property type="term" value="F:ATP binding"/>
    <property type="evidence" value="ECO:0007669"/>
    <property type="project" value="UniProtKB-KW"/>
</dbReference>
<dbReference type="RefSeq" id="WP_060799338.1">
    <property type="nucleotide sequence ID" value="NZ_KQ957085.1"/>
</dbReference>
<protein>
    <submittedName>
        <fullName evidence="5">Biotin-dependent carboxylase domain protein</fullName>
    </submittedName>
</protein>
<keyword evidence="1" id="KW-0547">Nucleotide-binding</keyword>
<dbReference type="SMART" id="SM00797">
    <property type="entry name" value="AHS2"/>
    <property type="match status" value="1"/>
</dbReference>
<evidence type="ECO:0000256" key="2">
    <source>
        <dbReference type="ARBA" id="ARBA00022801"/>
    </source>
</evidence>
<dbReference type="AlphaFoldDB" id="A0A133PSJ4"/>
<dbReference type="SUPFAM" id="SSF50891">
    <property type="entry name" value="Cyclophilin-like"/>
    <property type="match status" value="1"/>
</dbReference>
<keyword evidence="2" id="KW-0378">Hydrolase</keyword>
<evidence type="ECO:0000313" key="5">
    <source>
        <dbReference type="EMBL" id="KXA31794.1"/>
    </source>
</evidence>
<dbReference type="InterPro" id="IPR052708">
    <property type="entry name" value="PxpC"/>
</dbReference>
<gene>
    <name evidence="5" type="ORF">HMPREF3229_00044</name>
</gene>
<evidence type="ECO:0000259" key="4">
    <source>
        <dbReference type="SMART" id="SM00797"/>
    </source>
</evidence>
<reference evidence="5 6" key="1">
    <citation type="submission" date="2016-01" db="EMBL/GenBank/DDBJ databases">
        <authorList>
            <person name="Oliw E.H."/>
        </authorList>
    </citation>
    <scope>NUCLEOTIDE SEQUENCE [LARGE SCALE GENOMIC DNA]</scope>
    <source>
        <strain evidence="5 6">CMW7756A</strain>
    </source>
</reference>
<dbReference type="Gene3D" id="2.40.100.10">
    <property type="entry name" value="Cyclophilin-like"/>
    <property type="match status" value="1"/>
</dbReference>
<feature type="domain" description="Carboxyltransferase" evidence="4">
    <location>
        <begin position="25"/>
        <end position="305"/>
    </location>
</feature>
<dbReference type="NCBIfam" id="TIGR00724">
    <property type="entry name" value="urea_amlyse_rel"/>
    <property type="match status" value="1"/>
</dbReference>
<dbReference type="InterPro" id="IPR003778">
    <property type="entry name" value="CT_A_B"/>
</dbReference>
<proteinExistence type="predicted"/>
<keyword evidence="3" id="KW-0067">ATP-binding</keyword>